<protein>
    <submittedName>
        <fullName evidence="2">Malate (Citrate)/Na+ symporter</fullName>
    </submittedName>
</protein>
<feature type="transmembrane region" description="Helical" evidence="1">
    <location>
        <begin position="152"/>
        <end position="174"/>
    </location>
</feature>
<keyword evidence="3" id="KW-1185">Reference proteome</keyword>
<dbReference type="GO" id="GO:0008514">
    <property type="term" value="F:organic anion transmembrane transporter activity"/>
    <property type="evidence" value="ECO:0007669"/>
    <property type="project" value="InterPro"/>
</dbReference>
<feature type="transmembrane region" description="Helical" evidence="1">
    <location>
        <begin position="352"/>
        <end position="371"/>
    </location>
</feature>
<name>B3R0H4_PHYMT</name>
<feature type="transmembrane region" description="Helical" evidence="1">
    <location>
        <begin position="44"/>
        <end position="62"/>
    </location>
</feature>
<feature type="transmembrane region" description="Helical" evidence="1">
    <location>
        <begin position="74"/>
        <end position="92"/>
    </location>
</feature>
<dbReference type="AlphaFoldDB" id="B3R0H4"/>
<evidence type="ECO:0000256" key="1">
    <source>
        <dbReference type="SAM" id="Phobius"/>
    </source>
</evidence>
<feature type="transmembrane region" description="Helical" evidence="1">
    <location>
        <begin position="446"/>
        <end position="467"/>
    </location>
</feature>
<reference evidence="2 3" key="1">
    <citation type="journal article" date="2008" name="BMC Genomics">
        <title>The linear chromosome of the plant-pathogenic mycoplasma 'Candidatus Phytoplasma mali'.</title>
        <authorList>
            <person name="Kube M."/>
            <person name="Schneider B."/>
            <person name="Kuhl H."/>
            <person name="Dandekar T."/>
            <person name="Heitmann K."/>
            <person name="Migdoll A.M."/>
            <person name="Reinhardt R."/>
            <person name="Seemueller E."/>
        </authorList>
    </citation>
    <scope>NUCLEOTIDE SEQUENCE [LARGE SCALE GENOMIC DNA]</scope>
    <source>
        <strain evidence="2 3">AT</strain>
    </source>
</reference>
<feature type="transmembrane region" description="Helical" evidence="1">
    <location>
        <begin position="383"/>
        <end position="408"/>
    </location>
</feature>
<evidence type="ECO:0000313" key="3">
    <source>
        <dbReference type="Proteomes" id="UP000002020"/>
    </source>
</evidence>
<proteinExistence type="predicted"/>
<dbReference type="Pfam" id="PF03390">
    <property type="entry name" value="2HCT"/>
    <property type="match status" value="1"/>
</dbReference>
<dbReference type="PANTHER" id="PTHR40033:SF1">
    <property type="entry name" value="CITRATE-SODIUM SYMPORTER"/>
    <property type="match status" value="1"/>
</dbReference>
<feature type="transmembrane region" description="Helical" evidence="1">
    <location>
        <begin position="12"/>
        <end position="32"/>
    </location>
</feature>
<dbReference type="Proteomes" id="UP000002020">
    <property type="component" value="Chromosome"/>
</dbReference>
<dbReference type="PANTHER" id="PTHR40033">
    <property type="entry name" value="NA(+)-MALATE SYMPORTER"/>
    <property type="match status" value="1"/>
</dbReference>
<feature type="transmembrane region" description="Helical" evidence="1">
    <location>
        <begin position="289"/>
        <end position="310"/>
    </location>
</feature>
<sequence>MHEKKNIKIWGINIFMFIFFIITMIINVFYIYKKPNLIFKLWHPLLTPLFICMAIGFSLNFIGKNVPVLNKLGLSFLLCIIVPSFLVHKGFIPRQVANFFDKLFFNKVTNDRLVDGLPNVGINFAQFFITIVISGSILSVNRELLKKSLLKFIPLTLIVIFSSIILTSFVGFLLNYQCPSIFAQHSKNSLLDSIFYICLPLTNGGTNLGINGFSNGIFKEAFPLTTASEIRSYLLPPLLLARILSIMFAGALYLLFDKTKFSGKGNLTKNTFSINNNLKSIPSLEYKNIGTGLFIILGFYSLGVIIDLLISSEIVILQLDAMVYVIIILLMVKIFNLISIKNQLCVEQTGKLMSTIFTIPVLAGLGLTTNFQKLLECVTDYKMLFMVVFALLISIFITFMLAKIFGFYEFEASLVSGISGYSIGGTGNVGVMSVSHREDLLPFSMIATRIVGPIMFVIYTISFRIIYMS</sequence>
<gene>
    <name evidence="2" type="primary">mleP</name>
    <name evidence="2" type="ordered locus">ATP_00151</name>
</gene>
<dbReference type="KEGG" id="pml:ATP_00151"/>
<dbReference type="InterPro" id="IPR004679">
    <property type="entry name" value="2-OHcarboxylate_transport"/>
</dbReference>
<dbReference type="HOGENOM" id="CLU_041211_0_1_14"/>
<dbReference type="eggNOG" id="COG3493">
    <property type="taxonomic scope" value="Bacteria"/>
</dbReference>
<keyword evidence="1" id="KW-0472">Membrane</keyword>
<keyword evidence="1" id="KW-0812">Transmembrane</keyword>
<feature type="transmembrane region" description="Helical" evidence="1">
    <location>
        <begin position="120"/>
        <end position="140"/>
    </location>
</feature>
<dbReference type="STRING" id="37692.ATP_00151"/>
<keyword evidence="1" id="KW-1133">Transmembrane helix</keyword>
<dbReference type="EMBL" id="CU469464">
    <property type="protein sequence ID" value="CAP18338.1"/>
    <property type="molecule type" value="Genomic_DNA"/>
</dbReference>
<dbReference type="GO" id="GO:0016020">
    <property type="term" value="C:membrane"/>
    <property type="evidence" value="ECO:0007669"/>
    <property type="project" value="InterPro"/>
</dbReference>
<organism evidence="3">
    <name type="scientific">Phytoplasma mali (strain AT)</name>
    <dbReference type="NCBI Taxonomy" id="482235"/>
    <lineage>
        <taxon>Bacteria</taxon>
        <taxon>Bacillati</taxon>
        <taxon>Mycoplasmatota</taxon>
        <taxon>Mollicutes</taxon>
        <taxon>Acholeplasmatales</taxon>
        <taxon>Acholeplasmataceae</taxon>
        <taxon>Candidatus Phytoplasma</taxon>
        <taxon>16SrX (Apple proliferation group)</taxon>
    </lineage>
</organism>
<evidence type="ECO:0000313" key="2">
    <source>
        <dbReference type="EMBL" id="CAP18338.1"/>
    </source>
</evidence>
<feature type="transmembrane region" description="Helical" evidence="1">
    <location>
        <begin position="234"/>
        <end position="256"/>
    </location>
</feature>
<accession>B3R0H4</accession>
<feature type="transmembrane region" description="Helical" evidence="1">
    <location>
        <begin position="322"/>
        <end position="340"/>
    </location>
</feature>
<feature type="transmembrane region" description="Helical" evidence="1">
    <location>
        <begin position="414"/>
        <end position="434"/>
    </location>
</feature>